<gene>
    <name evidence="2" type="ORF">SCODWIG_03371</name>
</gene>
<evidence type="ECO:0000313" key="2">
    <source>
        <dbReference type="EMBL" id="SSD61610.1"/>
    </source>
</evidence>
<feature type="compositionally biased region" description="Polar residues" evidence="1">
    <location>
        <begin position="436"/>
        <end position="461"/>
    </location>
</feature>
<keyword evidence="3" id="KW-1185">Reference proteome</keyword>
<proteinExistence type="predicted"/>
<feature type="compositionally biased region" description="Low complexity" evidence="1">
    <location>
        <begin position="694"/>
        <end position="705"/>
    </location>
</feature>
<feature type="region of interest" description="Disordered" evidence="1">
    <location>
        <begin position="673"/>
        <end position="727"/>
    </location>
</feature>
<accession>A0A376BBV5</accession>
<sequence length="891" mass="99408">MQSLYGKVPSCLKSPEKLNHHSARTKSQEVRFELPIVDETKVLDDMNTDSKITNHLIDMNKQKKIDSVGNKEPYDSVQEVVYKTINNYTRDNLMNKDNSSNNNIEKQPKIIIANGDSNKELVNNTSSIITDSIPRNLLNTSNLYLHQDSPLNNFNVLIPLEINLPPQLSGTQTKTKRKSLLFDGNSYSEYQVDNSHDTSDISIPSAANNFSFELDDLANDEFLCIDKEANVNLKQQMSNMLNKKKYQTKNTTAAAAATTTTTHSDNNCSSLEILKSPSKVIDIPDLSDEQYLLKTDSYNSVNSLNRYFQDTDINASTKNSFVSDQFSILSNTTPKKYEANALNMQFKFPSPIKGDNENSFKDFDRTTDSKLLLSPPEKDQDFIKVSASPYTSKCTNLNNTSPFYNTKTSTNCNNNNFNKGHSHRRSRSVVSTHDMLSNLNSPYNTNNGNKGDITSSPLSSKRNNHSDISLLDFSTIDNRLMPDTKVSPPKRSPKRNIINNDVLEVPTLPVINVSIDCVNSNDQQQENNIMESLVPNINMKEENNNLNAIFSSNNSNTNSSLPTINDTETSVITIDSSLSNSDVNDDSIIEICENSANKDSNSSIEILSFGSTPTNTDVIPNTAINTNNPIRSENKQVRVTARKPLSTYNSFPKPLETAPDVFFDNENLKVNEFFPSTRPNFNSKANKTRDVSGDSSNSSNTTTTNNDDDNNNSNDHDSVSSFKYTQSSVSSYQNTNLNAKKANPTTKLLNNLSLLELQNSNNINTEEKSSELVRIPVKNNETFNKDYNKNTFYNSINTSPKLQLKPVQILQMCENAASEAQSIIDELSKPEEEANGEPLNYNKSSEFTTINDGGISKDLNFKKKMTVFSKILQKNINSPGLTNGINDHGSI</sequence>
<feature type="region of interest" description="Disordered" evidence="1">
    <location>
        <begin position="1"/>
        <end position="27"/>
    </location>
</feature>
<name>A0A376BBV5_9ASCO</name>
<dbReference type="Proteomes" id="UP000262825">
    <property type="component" value="Unassembled WGS sequence"/>
</dbReference>
<evidence type="ECO:0000256" key="1">
    <source>
        <dbReference type="SAM" id="MobiDB-lite"/>
    </source>
</evidence>
<organism evidence="2 3">
    <name type="scientific">Saccharomycodes ludwigii</name>
    <dbReference type="NCBI Taxonomy" id="36035"/>
    <lineage>
        <taxon>Eukaryota</taxon>
        <taxon>Fungi</taxon>
        <taxon>Dikarya</taxon>
        <taxon>Ascomycota</taxon>
        <taxon>Saccharomycotina</taxon>
        <taxon>Saccharomycetes</taxon>
        <taxon>Saccharomycodales</taxon>
        <taxon>Saccharomycodaceae</taxon>
        <taxon>Saccharomycodes</taxon>
    </lineage>
</organism>
<dbReference type="AlphaFoldDB" id="A0A376BBV5"/>
<feature type="region of interest" description="Disordered" evidence="1">
    <location>
        <begin position="436"/>
        <end position="465"/>
    </location>
</feature>
<dbReference type="VEuPathDB" id="FungiDB:SCODWIG_03371"/>
<reference evidence="3" key="1">
    <citation type="submission" date="2018-06" db="EMBL/GenBank/DDBJ databases">
        <authorList>
            <person name="Guldener U."/>
        </authorList>
    </citation>
    <scope>NUCLEOTIDE SEQUENCE [LARGE SCALE GENOMIC DNA]</scope>
    <source>
        <strain evidence="3">UTAD17</strain>
    </source>
</reference>
<evidence type="ECO:0000313" key="3">
    <source>
        <dbReference type="Proteomes" id="UP000262825"/>
    </source>
</evidence>
<protein>
    <submittedName>
        <fullName evidence="2">Uncharacterized protein</fullName>
    </submittedName>
</protein>
<dbReference type="EMBL" id="UFAJ01000788">
    <property type="protein sequence ID" value="SSD61610.1"/>
    <property type="molecule type" value="Genomic_DNA"/>
</dbReference>